<dbReference type="Proteomes" id="UP001597083">
    <property type="component" value="Unassembled WGS sequence"/>
</dbReference>
<organism evidence="2 3">
    <name type="scientific">Actinomadura adrarensis</name>
    <dbReference type="NCBI Taxonomy" id="1819600"/>
    <lineage>
        <taxon>Bacteria</taxon>
        <taxon>Bacillati</taxon>
        <taxon>Actinomycetota</taxon>
        <taxon>Actinomycetes</taxon>
        <taxon>Streptosporangiales</taxon>
        <taxon>Thermomonosporaceae</taxon>
        <taxon>Actinomadura</taxon>
    </lineage>
</organism>
<protein>
    <submittedName>
        <fullName evidence="2">Uncharacterized protein</fullName>
    </submittedName>
</protein>
<evidence type="ECO:0000313" key="3">
    <source>
        <dbReference type="Proteomes" id="UP001597083"/>
    </source>
</evidence>
<keyword evidence="3" id="KW-1185">Reference proteome</keyword>
<name>A0ABW3CPX4_9ACTN</name>
<feature type="non-terminal residue" evidence="2">
    <location>
        <position position="127"/>
    </location>
</feature>
<feature type="transmembrane region" description="Helical" evidence="1">
    <location>
        <begin position="28"/>
        <end position="52"/>
    </location>
</feature>
<comment type="caution">
    <text evidence="2">The sequence shown here is derived from an EMBL/GenBank/DDBJ whole genome shotgun (WGS) entry which is preliminary data.</text>
</comment>
<dbReference type="EMBL" id="JBHTIR010003716">
    <property type="protein sequence ID" value="MFD0855662.1"/>
    <property type="molecule type" value="Genomic_DNA"/>
</dbReference>
<evidence type="ECO:0000256" key="1">
    <source>
        <dbReference type="SAM" id="Phobius"/>
    </source>
</evidence>
<keyword evidence="1" id="KW-0812">Transmembrane</keyword>
<accession>A0ABW3CPX4</accession>
<gene>
    <name evidence="2" type="ORF">ACFQ07_25700</name>
</gene>
<sequence>MTAQGPDRSNWPQADPIHLEDAVVPGVWGLFGGIALGTLVTILGFITGVLPFGSSDLRDPCRLANVSELVPEAWKFHGTGGRTGARCTNVMPISPPPTFVSMQIDLAKPGPRDRAIADHQRGCTSLQ</sequence>
<keyword evidence="1" id="KW-0472">Membrane</keyword>
<keyword evidence="1" id="KW-1133">Transmembrane helix</keyword>
<reference evidence="3" key="1">
    <citation type="journal article" date="2019" name="Int. J. Syst. Evol. Microbiol.">
        <title>The Global Catalogue of Microorganisms (GCM) 10K type strain sequencing project: providing services to taxonomists for standard genome sequencing and annotation.</title>
        <authorList>
            <consortium name="The Broad Institute Genomics Platform"/>
            <consortium name="The Broad Institute Genome Sequencing Center for Infectious Disease"/>
            <person name="Wu L."/>
            <person name="Ma J."/>
        </authorList>
    </citation>
    <scope>NUCLEOTIDE SEQUENCE [LARGE SCALE GENOMIC DNA]</scope>
    <source>
        <strain evidence="3">JCM 31696</strain>
    </source>
</reference>
<proteinExistence type="predicted"/>
<evidence type="ECO:0000313" key="2">
    <source>
        <dbReference type="EMBL" id="MFD0855662.1"/>
    </source>
</evidence>